<dbReference type="OrthoDB" id="9800421at2"/>
<dbReference type="RefSeq" id="WP_094840874.1">
    <property type="nucleotide sequence ID" value="NZ_NEVS01000004.1"/>
</dbReference>
<evidence type="ECO:0008006" key="3">
    <source>
        <dbReference type="Google" id="ProtNLM"/>
    </source>
</evidence>
<gene>
    <name evidence="1" type="ORF">CAL28_07770</name>
</gene>
<comment type="caution">
    <text evidence="1">The sequence shown here is derived from an EMBL/GenBank/DDBJ whole genome shotgun (WGS) entry which is preliminary data.</text>
</comment>
<dbReference type="EMBL" id="NEVS01000004">
    <property type="protein sequence ID" value="OZI59439.1"/>
    <property type="molecule type" value="Genomic_DNA"/>
</dbReference>
<accession>A0A261UBY8</accession>
<sequence>MPDQTFPHTLIRYGRLQADTSRHYEPADADDAAAGPPDEPDWIVPLSTWLKARDILRARRHPVAILLGPDAEPADLLENGAREIDPRGIAYIAVNFPMYTDGRGYSIAQILRTHHGWQGELRAVGDVLIDTIHYQARCGFDSFAVKAGHDPVKALHALKTFSHHYQHGYARPPEPQLADA</sequence>
<proteinExistence type="predicted"/>
<evidence type="ECO:0000313" key="2">
    <source>
        <dbReference type="Proteomes" id="UP000215767"/>
    </source>
</evidence>
<reference evidence="2" key="1">
    <citation type="submission" date="2017-05" db="EMBL/GenBank/DDBJ databases">
        <title>Complete and WGS of Bordetella genogroups.</title>
        <authorList>
            <person name="Spilker T."/>
            <person name="Lipuma J."/>
        </authorList>
    </citation>
    <scope>NUCLEOTIDE SEQUENCE [LARGE SCALE GENOMIC DNA]</scope>
    <source>
        <strain evidence="2">AU8856</strain>
    </source>
</reference>
<name>A0A261UBY8_9BORD</name>
<dbReference type="Pfam" id="PF06073">
    <property type="entry name" value="DUF934"/>
    <property type="match status" value="1"/>
</dbReference>
<dbReference type="AlphaFoldDB" id="A0A261UBY8"/>
<evidence type="ECO:0000313" key="1">
    <source>
        <dbReference type="EMBL" id="OZI59439.1"/>
    </source>
</evidence>
<dbReference type="InterPro" id="IPR008318">
    <property type="entry name" value="UCP030820"/>
</dbReference>
<dbReference type="PIRSF" id="PIRSF030820">
    <property type="entry name" value="UCP030820"/>
    <property type="match status" value="1"/>
</dbReference>
<protein>
    <recommendedName>
        <fullName evidence="3">Oxidoreductase</fullName>
    </recommendedName>
</protein>
<organism evidence="1 2">
    <name type="scientific">Bordetella genomosp. 11</name>
    <dbReference type="NCBI Taxonomy" id="1416808"/>
    <lineage>
        <taxon>Bacteria</taxon>
        <taxon>Pseudomonadati</taxon>
        <taxon>Pseudomonadota</taxon>
        <taxon>Betaproteobacteria</taxon>
        <taxon>Burkholderiales</taxon>
        <taxon>Alcaligenaceae</taxon>
        <taxon>Bordetella</taxon>
    </lineage>
</organism>
<keyword evidence="2" id="KW-1185">Reference proteome</keyword>
<dbReference type="Proteomes" id="UP000215767">
    <property type="component" value="Unassembled WGS sequence"/>
</dbReference>